<evidence type="ECO:0000313" key="13">
    <source>
        <dbReference type="Proteomes" id="UP000245014"/>
    </source>
</evidence>
<evidence type="ECO:0000313" key="12">
    <source>
        <dbReference type="EMBL" id="PWE23268.1"/>
    </source>
</evidence>
<evidence type="ECO:0000256" key="5">
    <source>
        <dbReference type="ARBA" id="ARBA00022679"/>
    </source>
</evidence>
<dbReference type="CDD" id="cd00075">
    <property type="entry name" value="HATPase"/>
    <property type="match status" value="1"/>
</dbReference>
<feature type="domain" description="Histidine kinase" evidence="11">
    <location>
        <begin position="217"/>
        <end position="408"/>
    </location>
</feature>
<accession>A0A2U2C2P5</accession>
<dbReference type="InterPro" id="IPR036097">
    <property type="entry name" value="HisK_dim/P_sf"/>
</dbReference>
<dbReference type="EMBL" id="QEYI01000001">
    <property type="protein sequence ID" value="PWE23268.1"/>
    <property type="molecule type" value="Genomic_DNA"/>
</dbReference>
<dbReference type="Gene3D" id="3.30.565.10">
    <property type="entry name" value="Histidine kinase-like ATPase, C-terminal domain"/>
    <property type="match status" value="1"/>
</dbReference>
<keyword evidence="5" id="KW-0808">Transferase</keyword>
<keyword evidence="7 12" id="KW-0418">Kinase</keyword>
<dbReference type="NCBIfam" id="NF038389">
    <property type="entry name" value="ArsS_fam_HK"/>
    <property type="match status" value="1"/>
</dbReference>
<dbReference type="CDD" id="cd00082">
    <property type="entry name" value="HisKA"/>
    <property type="match status" value="1"/>
</dbReference>
<comment type="caution">
    <text evidence="12">The sequence shown here is derived from an EMBL/GenBank/DDBJ whole genome shotgun (WGS) entry which is preliminary data.</text>
</comment>
<dbReference type="SUPFAM" id="SSF55874">
    <property type="entry name" value="ATPase domain of HSP90 chaperone/DNA topoisomerase II/histidine kinase"/>
    <property type="match status" value="1"/>
</dbReference>
<evidence type="ECO:0000256" key="2">
    <source>
        <dbReference type="ARBA" id="ARBA00004141"/>
    </source>
</evidence>
<name>A0A2U2C2P5_9BACT</name>
<keyword evidence="4" id="KW-0597">Phosphoprotein</keyword>
<evidence type="ECO:0000256" key="6">
    <source>
        <dbReference type="ARBA" id="ARBA00022692"/>
    </source>
</evidence>
<dbReference type="PANTHER" id="PTHR45528:SF12">
    <property type="entry name" value="SENSOR HISTIDINE KINASE ARSS"/>
    <property type="match status" value="1"/>
</dbReference>
<keyword evidence="8 10" id="KW-1133">Transmembrane helix</keyword>
<organism evidence="12 13">
    <name type="scientific">Aliarcobacter skirrowii</name>
    <dbReference type="NCBI Taxonomy" id="28200"/>
    <lineage>
        <taxon>Bacteria</taxon>
        <taxon>Pseudomonadati</taxon>
        <taxon>Campylobacterota</taxon>
        <taxon>Epsilonproteobacteria</taxon>
        <taxon>Campylobacterales</taxon>
        <taxon>Arcobacteraceae</taxon>
        <taxon>Aliarcobacter</taxon>
    </lineage>
</organism>
<dbReference type="AlphaFoldDB" id="A0A2U2C2P5"/>
<dbReference type="Proteomes" id="UP000245014">
    <property type="component" value="Unassembled WGS sequence"/>
</dbReference>
<dbReference type="RefSeq" id="WP_109065831.1">
    <property type="nucleotide sequence ID" value="NZ_QEYG01000018.1"/>
</dbReference>
<evidence type="ECO:0000256" key="8">
    <source>
        <dbReference type="ARBA" id="ARBA00022989"/>
    </source>
</evidence>
<comment type="subcellular location">
    <subcellularLocation>
        <location evidence="2">Membrane</location>
        <topology evidence="2">Multi-pass membrane protein</topology>
    </subcellularLocation>
</comment>
<evidence type="ECO:0000259" key="11">
    <source>
        <dbReference type="PROSITE" id="PS50109"/>
    </source>
</evidence>
<evidence type="ECO:0000256" key="7">
    <source>
        <dbReference type="ARBA" id="ARBA00022777"/>
    </source>
</evidence>
<dbReference type="InterPro" id="IPR036890">
    <property type="entry name" value="HATPase_C_sf"/>
</dbReference>
<gene>
    <name evidence="12" type="ORF">DF188_00925</name>
</gene>
<comment type="catalytic activity">
    <reaction evidence="1">
        <text>ATP + protein L-histidine = ADP + protein N-phospho-L-histidine.</text>
        <dbReference type="EC" id="2.7.13.3"/>
    </reaction>
</comment>
<sequence length="410" mass="48495">MNKDSIIFSSTLNYVITILLLIFSFIFLLTNENYLKDKELIDKYRPLFKVVEKQRHNIDENFKSFLKDMNYELYFDKDIKPILKNKNKKLIFLRNRGKEVFKIFVIDGKNYLLFERPKVSFLIKDIESSSFSNSYYLVFVFFILFFVLTFLYIRTLKQLLPLKILKDKVINLGDEKFDFEIKSSSKNDEITILTKEFKNSAKKLKNIKESRNVFIRNIMHELKTPITKGKILLQLEQNEENSEKLKMVFNRLEALINEFATIEELISQNKILEKKSYFLEDLLDEAKDILMLEDSLVKNSYENIKLFVNFRLFSIAIKNLIDNAIKYSNNKSLEIKTIGDDILFINDGEKLKGDFQKYLEPFSIKTSNESFGLGLYIVFNILKANGYNLLYDYIDGKNIFTIKKDIKFTT</sequence>
<dbReference type="GO" id="GO:0016020">
    <property type="term" value="C:membrane"/>
    <property type="evidence" value="ECO:0007669"/>
    <property type="project" value="UniProtKB-SubCell"/>
</dbReference>
<dbReference type="PANTHER" id="PTHR45528">
    <property type="entry name" value="SENSOR HISTIDINE KINASE CPXA"/>
    <property type="match status" value="1"/>
</dbReference>
<dbReference type="InterPro" id="IPR005467">
    <property type="entry name" value="His_kinase_dom"/>
</dbReference>
<feature type="transmembrane region" description="Helical" evidence="10">
    <location>
        <begin position="134"/>
        <end position="153"/>
    </location>
</feature>
<protein>
    <recommendedName>
        <fullName evidence="3">histidine kinase</fullName>
        <ecNumber evidence="3">2.7.13.3</ecNumber>
    </recommendedName>
</protein>
<evidence type="ECO:0000256" key="10">
    <source>
        <dbReference type="SAM" id="Phobius"/>
    </source>
</evidence>
<keyword evidence="9 10" id="KW-0472">Membrane</keyword>
<feature type="transmembrane region" description="Helical" evidence="10">
    <location>
        <begin position="12"/>
        <end position="30"/>
    </location>
</feature>
<dbReference type="Gene3D" id="1.10.287.130">
    <property type="match status" value="1"/>
</dbReference>
<evidence type="ECO:0000256" key="4">
    <source>
        <dbReference type="ARBA" id="ARBA00022553"/>
    </source>
</evidence>
<dbReference type="GO" id="GO:0000155">
    <property type="term" value="F:phosphorelay sensor kinase activity"/>
    <property type="evidence" value="ECO:0007669"/>
    <property type="project" value="InterPro"/>
</dbReference>
<evidence type="ECO:0000256" key="3">
    <source>
        <dbReference type="ARBA" id="ARBA00012438"/>
    </source>
</evidence>
<dbReference type="STRING" id="28200.GCA_001572935_00655"/>
<reference evidence="12 13" key="1">
    <citation type="submission" date="2018-05" db="EMBL/GenBank/DDBJ databases">
        <title>Antimicrobial susceptibility testing and genomic analysis of Arcobacter skirrowii strains and one Arcobacter butzleri isolated from German poultry farms.</title>
        <authorList>
            <person name="Haenel I."/>
            <person name="Hotzel H."/>
            <person name="Tomaso H."/>
            <person name="Busch A."/>
        </authorList>
    </citation>
    <scope>NUCLEOTIDE SEQUENCE [LARGE SCALE GENOMIC DNA]</scope>
    <source>
        <strain evidence="13">v</strain>
    </source>
</reference>
<evidence type="ECO:0000256" key="9">
    <source>
        <dbReference type="ARBA" id="ARBA00023136"/>
    </source>
</evidence>
<proteinExistence type="predicted"/>
<keyword evidence="6 10" id="KW-0812">Transmembrane</keyword>
<evidence type="ECO:0000256" key="1">
    <source>
        <dbReference type="ARBA" id="ARBA00000085"/>
    </source>
</evidence>
<dbReference type="EC" id="2.7.13.3" evidence="3"/>
<dbReference type="SUPFAM" id="SSF47384">
    <property type="entry name" value="Homodimeric domain of signal transducing histidine kinase"/>
    <property type="match status" value="1"/>
</dbReference>
<dbReference type="InterPro" id="IPR050398">
    <property type="entry name" value="HssS/ArlS-like"/>
</dbReference>
<dbReference type="InterPro" id="IPR047994">
    <property type="entry name" value="ArsS-like"/>
</dbReference>
<dbReference type="InterPro" id="IPR003661">
    <property type="entry name" value="HisK_dim/P_dom"/>
</dbReference>
<dbReference type="PROSITE" id="PS50109">
    <property type="entry name" value="HIS_KIN"/>
    <property type="match status" value="1"/>
</dbReference>